<proteinExistence type="predicted"/>
<dbReference type="AlphaFoldDB" id="A0A0E9RIR1"/>
<protein>
    <submittedName>
        <fullName evidence="1">Uncharacterized protein</fullName>
    </submittedName>
</protein>
<name>A0A0E9RIR1_ANGAN</name>
<dbReference type="EMBL" id="GBXM01079875">
    <property type="protein sequence ID" value="JAH28702.1"/>
    <property type="molecule type" value="Transcribed_RNA"/>
</dbReference>
<organism evidence="1">
    <name type="scientific">Anguilla anguilla</name>
    <name type="common">European freshwater eel</name>
    <name type="synonym">Muraena anguilla</name>
    <dbReference type="NCBI Taxonomy" id="7936"/>
    <lineage>
        <taxon>Eukaryota</taxon>
        <taxon>Metazoa</taxon>
        <taxon>Chordata</taxon>
        <taxon>Craniata</taxon>
        <taxon>Vertebrata</taxon>
        <taxon>Euteleostomi</taxon>
        <taxon>Actinopterygii</taxon>
        <taxon>Neopterygii</taxon>
        <taxon>Teleostei</taxon>
        <taxon>Anguilliformes</taxon>
        <taxon>Anguillidae</taxon>
        <taxon>Anguilla</taxon>
    </lineage>
</organism>
<reference evidence="1" key="1">
    <citation type="submission" date="2014-11" db="EMBL/GenBank/DDBJ databases">
        <authorList>
            <person name="Amaro Gonzalez C."/>
        </authorList>
    </citation>
    <scope>NUCLEOTIDE SEQUENCE</scope>
</reference>
<reference evidence="1" key="2">
    <citation type="journal article" date="2015" name="Fish Shellfish Immunol.">
        <title>Early steps in the European eel (Anguilla anguilla)-Vibrio vulnificus interaction in the gills: Role of the RtxA13 toxin.</title>
        <authorList>
            <person name="Callol A."/>
            <person name="Pajuelo D."/>
            <person name="Ebbesson L."/>
            <person name="Teles M."/>
            <person name="MacKenzie S."/>
            <person name="Amaro C."/>
        </authorList>
    </citation>
    <scope>NUCLEOTIDE SEQUENCE</scope>
</reference>
<sequence>MSKTDSKGKGVESSLDTESYEHDCGFTCWCSEAMIFAEKCHGYLFSSTSSFVFSFCEHDKKCRIAGRMRYRVE</sequence>
<accession>A0A0E9RIR1</accession>
<evidence type="ECO:0000313" key="1">
    <source>
        <dbReference type="EMBL" id="JAH28702.1"/>
    </source>
</evidence>